<dbReference type="EMBL" id="JBAMIC010000021">
    <property type="protein sequence ID" value="KAK7092361.1"/>
    <property type="molecule type" value="Genomic_DNA"/>
</dbReference>
<sequence>MASNETAKPNIVRFVFDVGKPQNFFTLYLGSITTALFVLIFMLALIRKRSYSIVIQLAKPDTDAHVHEYSILLKTSYKIGAGLTDGARVAVQLIGTYCDSKRFTLTQKFMRQKILHRAHVDIFILYTPMDIGEVRQIRFTLFNYSDREIANWRPCFVEVMKSTSRERWAITVEQGLEAEETTTQTYYLLKGAREEVSIFKLFVRHHQLTAPFFHPARVGVFTTFTNIIFVFFSQTTLLMSTMSVFVMANTFLGKLIADEDFLKQFFANFFPFTQLTAAVVAAILQQLELLLNNMRPCPNAKALTYWRGLWRNDHNPNLMHCNVEYDWDRSPNRFKPLVTRFSSKTSLSSVDSSSESPESSLESSDEEDMDKEEVKKNQARQAKTNSLKMIRY</sequence>
<accession>A0AAN9ASY7</accession>
<evidence type="ECO:0000259" key="4">
    <source>
        <dbReference type="PROSITE" id="PS50095"/>
    </source>
</evidence>
<feature type="transmembrane region" description="Helical" evidence="3">
    <location>
        <begin position="227"/>
        <end position="253"/>
    </location>
</feature>
<organism evidence="5 6">
    <name type="scientific">Littorina saxatilis</name>
    <dbReference type="NCBI Taxonomy" id="31220"/>
    <lineage>
        <taxon>Eukaryota</taxon>
        <taxon>Metazoa</taxon>
        <taxon>Spiralia</taxon>
        <taxon>Lophotrochozoa</taxon>
        <taxon>Mollusca</taxon>
        <taxon>Gastropoda</taxon>
        <taxon>Caenogastropoda</taxon>
        <taxon>Littorinimorpha</taxon>
        <taxon>Littorinoidea</taxon>
        <taxon>Littorinidae</taxon>
        <taxon>Littorina</taxon>
    </lineage>
</organism>
<comment type="caution">
    <text evidence="5">The sequence shown here is derived from an EMBL/GenBank/DDBJ whole genome shotgun (WGS) entry which is preliminary data.</text>
</comment>
<protein>
    <recommendedName>
        <fullName evidence="4">PLAT domain-containing protein</fullName>
    </recommendedName>
</protein>
<dbReference type="Proteomes" id="UP001374579">
    <property type="component" value="Unassembled WGS sequence"/>
</dbReference>
<dbReference type="SUPFAM" id="SSF49723">
    <property type="entry name" value="Lipase/lipooxygenase domain (PLAT/LH2 domain)"/>
    <property type="match status" value="1"/>
</dbReference>
<feature type="compositionally biased region" description="Polar residues" evidence="2">
    <location>
        <begin position="379"/>
        <end position="392"/>
    </location>
</feature>
<dbReference type="PROSITE" id="PS50095">
    <property type="entry name" value="PLAT"/>
    <property type="match status" value="1"/>
</dbReference>
<keyword evidence="6" id="KW-1185">Reference proteome</keyword>
<dbReference type="Gene3D" id="2.60.60.20">
    <property type="entry name" value="PLAT/LH2 domain"/>
    <property type="match status" value="1"/>
</dbReference>
<evidence type="ECO:0000256" key="3">
    <source>
        <dbReference type="SAM" id="Phobius"/>
    </source>
</evidence>
<keyword evidence="3" id="KW-0472">Membrane</keyword>
<evidence type="ECO:0000256" key="2">
    <source>
        <dbReference type="SAM" id="MobiDB-lite"/>
    </source>
</evidence>
<feature type="transmembrane region" description="Helical" evidence="3">
    <location>
        <begin position="25"/>
        <end position="46"/>
    </location>
</feature>
<feature type="compositionally biased region" description="Low complexity" evidence="2">
    <location>
        <begin position="344"/>
        <end position="362"/>
    </location>
</feature>
<feature type="domain" description="PLAT" evidence="4">
    <location>
        <begin position="67"/>
        <end position="190"/>
    </location>
</feature>
<feature type="region of interest" description="Disordered" evidence="2">
    <location>
        <begin position="344"/>
        <end position="392"/>
    </location>
</feature>
<evidence type="ECO:0000313" key="5">
    <source>
        <dbReference type="EMBL" id="KAK7092361.1"/>
    </source>
</evidence>
<feature type="transmembrane region" description="Helical" evidence="3">
    <location>
        <begin position="265"/>
        <end position="284"/>
    </location>
</feature>
<evidence type="ECO:0000256" key="1">
    <source>
        <dbReference type="PROSITE-ProRule" id="PRU00152"/>
    </source>
</evidence>
<keyword evidence="3" id="KW-0812">Transmembrane</keyword>
<dbReference type="InterPro" id="IPR001024">
    <property type="entry name" value="PLAT/LH2_dom"/>
</dbReference>
<keyword evidence="3" id="KW-1133">Transmembrane helix</keyword>
<reference evidence="5 6" key="1">
    <citation type="submission" date="2024-02" db="EMBL/GenBank/DDBJ databases">
        <title>Chromosome-scale genome assembly of the rough periwinkle Littorina saxatilis.</title>
        <authorList>
            <person name="De Jode A."/>
            <person name="Faria R."/>
            <person name="Formenti G."/>
            <person name="Sims Y."/>
            <person name="Smith T.P."/>
            <person name="Tracey A."/>
            <person name="Wood J.M.D."/>
            <person name="Zagrodzka Z.B."/>
            <person name="Johannesson K."/>
            <person name="Butlin R.K."/>
            <person name="Leder E.H."/>
        </authorList>
    </citation>
    <scope>NUCLEOTIDE SEQUENCE [LARGE SCALE GENOMIC DNA]</scope>
    <source>
        <strain evidence="5">Snail1</strain>
        <tissue evidence="5">Muscle</tissue>
    </source>
</reference>
<name>A0AAN9ASY7_9CAEN</name>
<dbReference type="AlphaFoldDB" id="A0AAN9ASY7"/>
<gene>
    <name evidence="5" type="ORF">V1264_008114</name>
</gene>
<evidence type="ECO:0000313" key="6">
    <source>
        <dbReference type="Proteomes" id="UP001374579"/>
    </source>
</evidence>
<comment type="caution">
    <text evidence="1">Lacks conserved residue(s) required for the propagation of feature annotation.</text>
</comment>
<proteinExistence type="predicted"/>
<dbReference type="InterPro" id="IPR036392">
    <property type="entry name" value="PLAT/LH2_dom_sf"/>
</dbReference>